<name>A0A8J5TNJ0_FUSOX</name>
<keyword evidence="1" id="KW-0040">ANK repeat</keyword>
<feature type="repeat" description="ANK" evidence="1">
    <location>
        <begin position="316"/>
        <end position="348"/>
    </location>
</feature>
<accession>A0A8J5TNJ0</accession>
<dbReference type="PROSITE" id="PS50181">
    <property type="entry name" value="FBOX"/>
    <property type="match status" value="1"/>
</dbReference>
<evidence type="ECO:0000313" key="4">
    <source>
        <dbReference type="Proteomes" id="UP000694050"/>
    </source>
</evidence>
<comment type="caution">
    <text evidence="3">The sequence shown here is derived from an EMBL/GenBank/DDBJ whole genome shotgun (WGS) entry which is preliminary data.</text>
</comment>
<dbReference type="PROSITE" id="PS50088">
    <property type="entry name" value="ANK_REPEAT"/>
    <property type="match status" value="2"/>
</dbReference>
<feature type="domain" description="F-box" evidence="2">
    <location>
        <begin position="242"/>
        <end position="287"/>
    </location>
</feature>
<dbReference type="EMBL" id="JAELUQ010000012">
    <property type="protein sequence ID" value="KAG7405365.1"/>
    <property type="molecule type" value="Genomic_DNA"/>
</dbReference>
<organism evidence="3 4">
    <name type="scientific">Fusarium oxysporum f. sp. rapae</name>
    <dbReference type="NCBI Taxonomy" id="485398"/>
    <lineage>
        <taxon>Eukaryota</taxon>
        <taxon>Fungi</taxon>
        <taxon>Dikarya</taxon>
        <taxon>Ascomycota</taxon>
        <taxon>Pezizomycotina</taxon>
        <taxon>Sordariomycetes</taxon>
        <taxon>Hypocreomycetidae</taxon>
        <taxon>Hypocreales</taxon>
        <taxon>Nectriaceae</taxon>
        <taxon>Fusarium</taxon>
        <taxon>Fusarium oxysporum species complex</taxon>
    </lineage>
</organism>
<evidence type="ECO:0000256" key="1">
    <source>
        <dbReference type="PROSITE-ProRule" id="PRU00023"/>
    </source>
</evidence>
<dbReference type="Pfam" id="PF12796">
    <property type="entry name" value="Ank_2"/>
    <property type="match status" value="1"/>
</dbReference>
<dbReference type="InterPro" id="IPR001810">
    <property type="entry name" value="F-box_dom"/>
</dbReference>
<dbReference type="CDD" id="cd09917">
    <property type="entry name" value="F-box_SF"/>
    <property type="match status" value="1"/>
</dbReference>
<dbReference type="Proteomes" id="UP000694050">
    <property type="component" value="Unassembled WGS sequence"/>
</dbReference>
<dbReference type="PANTHER" id="PTHR24198:SF165">
    <property type="entry name" value="ANKYRIN REPEAT-CONTAINING PROTEIN-RELATED"/>
    <property type="match status" value="1"/>
</dbReference>
<dbReference type="AlphaFoldDB" id="A0A8J5TNJ0"/>
<dbReference type="PROSITE" id="PS50297">
    <property type="entry name" value="ANK_REP_REGION"/>
    <property type="match status" value="1"/>
</dbReference>
<dbReference type="SMART" id="SM00248">
    <property type="entry name" value="ANK"/>
    <property type="match status" value="7"/>
</dbReference>
<dbReference type="PANTHER" id="PTHR24198">
    <property type="entry name" value="ANKYRIN REPEAT AND PROTEIN KINASE DOMAIN-CONTAINING PROTEIN"/>
    <property type="match status" value="1"/>
</dbReference>
<sequence length="791" mass="89572">MSDQSPCAILPESIDIPRITSTKQESTLNYYGPVDGSLATEASKFLARHTDAAEQELEPKIKTFLKTTQNDCSGHTEEKNACWLTIRITKPCTAFKIPRWHQDGPMFEYDQGREDVVRSKYALTLLGPSTLMLQPNEHVFTTQHEAVARYYWWQNKTDGPEPSEDEMYEADDLLRESLGNAFKDTPRVQVGPGQIVRFSWGRDDSPVHSEPDLVADRVFMTALYGSESELRTMTHSSVKFGNMSFHSLPVELAEHLALYCTPQDLSRLSRVNQAFHAIFNPVLYKRNAAVTGLPSCYPWTNNHDPQYCGQCPVDKASRSCLHWAVDHDSLSTIKLAVAYGSDINKINDVANYIPYEEDPDSIPICGRIIRVQLATPLHLAIFQKRFEIVRWLLDNGASTDVWPDTLCNCRKYARVVNRYDWLPLHYAICHSTHEIFQLLLERDVIYSAISDDGNISGLHCAIEEGSLAAIDAFIHHKSFSPTDRDATGQTPLHWVEHCKDQDIACEIVEKLAQWGVPLDAEAQSQWGDWHGGTALNMLIGRRKFEPALKLLQLGADPTIQQDEDGCLRLLDNCIEGCDREDVSNCSPDRAERKREAGLELLNLLIQKGIDPGRPRKLGRSHDLENLDLDEPRPLLSALLMSDARCIQVLLDAGAMTREAIYENHHDNLLRDFVEMMVNAMEEGMSLREMRDEVEWRKESVCLLLDGGARIDSRDGQYSALSKACEIEQGFGIVSFLAENATCRNAEVEYVVALRDTYRPDEPVWEKLDRFYHKLMAEKNGREGTQDIKKSA</sequence>
<dbReference type="InterPro" id="IPR002110">
    <property type="entry name" value="Ankyrin_rpt"/>
</dbReference>
<reference evidence="3" key="1">
    <citation type="submission" date="2021-04" db="EMBL/GenBank/DDBJ databases">
        <title>First draft genome resource for Brassicaceae pathogens Fusarium oxysporum f. sp. raphani and Fusarium oxysporum f. sp. rapae.</title>
        <authorList>
            <person name="Asai S."/>
        </authorList>
    </citation>
    <scope>NUCLEOTIDE SEQUENCE</scope>
    <source>
        <strain evidence="3">Tf1208</strain>
    </source>
</reference>
<gene>
    <name evidence="3" type="ORF">Forpe1208_v014746</name>
</gene>
<evidence type="ECO:0000259" key="2">
    <source>
        <dbReference type="PROSITE" id="PS50181"/>
    </source>
</evidence>
<proteinExistence type="predicted"/>
<protein>
    <submittedName>
        <fullName evidence="3">Alpha-latrocrustotoxin-Lt1a</fullName>
    </submittedName>
</protein>
<evidence type="ECO:0000313" key="3">
    <source>
        <dbReference type="EMBL" id="KAG7405365.1"/>
    </source>
</evidence>
<feature type="repeat" description="ANK" evidence="1">
    <location>
        <begin position="372"/>
        <end position="404"/>
    </location>
</feature>